<evidence type="ECO:0000313" key="14">
    <source>
        <dbReference type="EMBL" id="UJO13081.1"/>
    </source>
</evidence>
<feature type="region of interest" description="Disordered" evidence="13">
    <location>
        <begin position="304"/>
        <end position="506"/>
    </location>
</feature>
<dbReference type="InterPro" id="IPR001398">
    <property type="entry name" value="Macrophage_inhib_fac"/>
</dbReference>
<dbReference type="OMA" id="CYMLTIT"/>
<evidence type="ECO:0000256" key="11">
    <source>
        <dbReference type="ARBA" id="ARBA00041912"/>
    </source>
</evidence>
<evidence type="ECO:0000256" key="13">
    <source>
        <dbReference type="SAM" id="MobiDB-lite"/>
    </source>
</evidence>
<gene>
    <name evidence="14" type="ORF">CLAFUR5_03160</name>
</gene>
<evidence type="ECO:0000313" key="15">
    <source>
        <dbReference type="Proteomes" id="UP000756132"/>
    </source>
</evidence>
<dbReference type="InterPro" id="IPR014347">
    <property type="entry name" value="Tautomerase/MIF_sf"/>
</dbReference>
<dbReference type="KEGG" id="ffu:CLAFUR5_03160"/>
<dbReference type="Proteomes" id="UP000756132">
    <property type="component" value="Chromosome 2"/>
</dbReference>
<evidence type="ECO:0000256" key="9">
    <source>
        <dbReference type="ARBA" id="ARBA00039086"/>
    </source>
</evidence>
<evidence type="ECO:0000256" key="4">
    <source>
        <dbReference type="ARBA" id="ARBA00022525"/>
    </source>
</evidence>
<dbReference type="Gene3D" id="3.30.429.10">
    <property type="entry name" value="Macrophage Migration Inhibitory Factor"/>
    <property type="match status" value="1"/>
</dbReference>
<evidence type="ECO:0000256" key="2">
    <source>
        <dbReference type="ARBA" id="ARBA00005851"/>
    </source>
</evidence>
<evidence type="ECO:0000256" key="7">
    <source>
        <dbReference type="ARBA" id="ARBA00036823"/>
    </source>
</evidence>
<evidence type="ECO:0000256" key="6">
    <source>
        <dbReference type="ARBA" id="ARBA00036735"/>
    </source>
</evidence>
<keyword evidence="4" id="KW-0964">Secreted</keyword>
<dbReference type="RefSeq" id="XP_047757447.1">
    <property type="nucleotide sequence ID" value="XM_047902308.1"/>
</dbReference>
<dbReference type="EC" id="5.3.3.12" evidence="8"/>
<evidence type="ECO:0000256" key="8">
    <source>
        <dbReference type="ARBA" id="ARBA00038932"/>
    </source>
</evidence>
<dbReference type="GO" id="GO:0005576">
    <property type="term" value="C:extracellular region"/>
    <property type="evidence" value="ECO:0007669"/>
    <property type="project" value="UniProtKB-SubCell"/>
</dbReference>
<keyword evidence="15" id="KW-1185">Reference proteome</keyword>
<feature type="compositionally biased region" description="Polar residues" evidence="13">
    <location>
        <begin position="308"/>
        <end position="318"/>
    </location>
</feature>
<reference evidence="14" key="2">
    <citation type="journal article" date="2022" name="Microb. Genom.">
        <title>A chromosome-scale genome assembly of the tomato pathogen Cladosporium fulvum reveals a compartmentalized genome architecture and the presence of a dispensable chromosome.</title>
        <authorList>
            <person name="Zaccaron A.Z."/>
            <person name="Chen L.H."/>
            <person name="Samaras A."/>
            <person name="Stergiopoulos I."/>
        </authorList>
    </citation>
    <scope>NUCLEOTIDE SEQUENCE</scope>
    <source>
        <strain evidence="14">Race5_Kim</strain>
    </source>
</reference>
<dbReference type="AlphaFoldDB" id="A0A9Q8P4Q8"/>
<proteinExistence type="inferred from homology"/>
<dbReference type="SUPFAM" id="SSF55331">
    <property type="entry name" value="Tautomerase/MIF"/>
    <property type="match status" value="1"/>
</dbReference>
<dbReference type="OrthoDB" id="255819at2759"/>
<feature type="compositionally biased region" description="Polar residues" evidence="13">
    <location>
        <begin position="362"/>
        <end position="372"/>
    </location>
</feature>
<comment type="catalytic activity">
    <reaction evidence="6">
        <text>3-phenylpyruvate = enol-phenylpyruvate</text>
        <dbReference type="Rhea" id="RHEA:17097"/>
        <dbReference type="ChEBI" id="CHEBI:16815"/>
        <dbReference type="ChEBI" id="CHEBI:18005"/>
        <dbReference type="EC" id="5.3.2.1"/>
    </reaction>
</comment>
<accession>A0A9Q8P4Q8</accession>
<dbReference type="GO" id="GO:0004167">
    <property type="term" value="F:dopachrome isomerase activity"/>
    <property type="evidence" value="ECO:0007669"/>
    <property type="project" value="UniProtKB-EC"/>
</dbReference>
<keyword evidence="5" id="KW-0413">Isomerase</keyword>
<evidence type="ECO:0000256" key="10">
    <source>
        <dbReference type="ARBA" id="ARBA00041631"/>
    </source>
</evidence>
<dbReference type="EC" id="5.3.2.1" evidence="9"/>
<protein>
    <recommendedName>
        <fullName evidence="12">L-dopachrome isomerase</fullName>
        <ecNumber evidence="9">5.3.2.1</ecNumber>
        <ecNumber evidence="8">5.3.3.12</ecNumber>
    </recommendedName>
    <alternativeName>
        <fullName evidence="10">L-dopachrome tautomerase</fullName>
    </alternativeName>
    <alternativeName>
        <fullName evidence="11">Phenylpyruvate tautomerase</fullName>
    </alternativeName>
</protein>
<dbReference type="EMBL" id="CP090164">
    <property type="protein sequence ID" value="UJO13081.1"/>
    <property type="molecule type" value="Genomic_DNA"/>
</dbReference>
<comment type="catalytic activity">
    <reaction evidence="7">
        <text>L-dopachrome = 5,6-dihydroxyindole-2-carboxylate</text>
        <dbReference type="Rhea" id="RHEA:13041"/>
        <dbReference type="ChEBI" id="CHEBI:16875"/>
        <dbReference type="ChEBI" id="CHEBI:57509"/>
        <dbReference type="EC" id="5.3.3.12"/>
    </reaction>
</comment>
<comment type="similarity">
    <text evidence="2">Belongs to the MIF family.</text>
</comment>
<feature type="compositionally biased region" description="Polar residues" evidence="13">
    <location>
        <begin position="392"/>
        <end position="405"/>
    </location>
</feature>
<dbReference type="Pfam" id="PF01187">
    <property type="entry name" value="MIF"/>
    <property type="match status" value="1"/>
</dbReference>
<dbReference type="PANTHER" id="PTHR11954:SF6">
    <property type="entry name" value="MACROPHAGE MIGRATION INHIBITORY FACTOR"/>
    <property type="match status" value="1"/>
</dbReference>
<feature type="region of interest" description="Disordered" evidence="13">
    <location>
        <begin position="207"/>
        <end position="291"/>
    </location>
</feature>
<evidence type="ECO:0000256" key="1">
    <source>
        <dbReference type="ARBA" id="ARBA00004613"/>
    </source>
</evidence>
<sequence length="506" mass="55021">MSQESLFHTATDLQSQSLNRASLPGPDVYADLIGQADVDEFMQKHLGDRSSMIATYNDSSKHRAQYYEEKFQHRENGTSSVRERVQRESPVVAELRTNVIIKDEFTLVTDLSYHLAARYTRPDSCVMVKVDHSACLALGGTFDPCYMLTITAVPSQMAPTTNKRNAALIQSFMADILSVPPERGIIKFEAVPEENYAINGTTVLGDIERQEKQQSTDGNNTVRRALSNGRKSLPSFRKSLPKLNGDPKSNGAQSSETKSAHPKMESKPSFTKIADRRKSTPNPAAPAEAMNGVFELPAIELDRKRPSTAHSQAASIGSNGLRMNGVSDADLSPQLSRSSSRDRPKTISGGIASVPVKPKTPVNGTATPQSRYSGAHLSKGNRPPSFLKVDPTKTSRSSRPNSSHKPGSPGEVKSKPRETYVDGVVGTATAKEERSSPSPSNFGQKVDESKEPTANTAKRRSTITATAKMLEPPPIPADTMDSKSTRSMKKRKSFLSAFRRSTAVAS</sequence>
<evidence type="ECO:0000256" key="5">
    <source>
        <dbReference type="ARBA" id="ARBA00023235"/>
    </source>
</evidence>
<dbReference type="GO" id="GO:0050178">
    <property type="term" value="F:phenylpyruvate tautomerase activity"/>
    <property type="evidence" value="ECO:0007669"/>
    <property type="project" value="UniProtKB-EC"/>
</dbReference>
<keyword evidence="3" id="KW-0202">Cytokine</keyword>
<reference evidence="14" key="1">
    <citation type="submission" date="2021-12" db="EMBL/GenBank/DDBJ databases">
        <authorList>
            <person name="Zaccaron A."/>
            <person name="Stergiopoulos I."/>
        </authorList>
    </citation>
    <scope>NUCLEOTIDE SEQUENCE</scope>
    <source>
        <strain evidence="14">Race5_Kim</strain>
    </source>
</reference>
<dbReference type="PANTHER" id="PTHR11954">
    <property type="entry name" value="D-DOPACHROME DECARBOXYLASE"/>
    <property type="match status" value="1"/>
</dbReference>
<comment type="subcellular location">
    <subcellularLocation>
        <location evidence="1">Secreted</location>
    </subcellularLocation>
</comment>
<dbReference type="GeneID" id="71983038"/>
<name>A0A9Q8P4Q8_PASFU</name>
<evidence type="ECO:0000256" key="12">
    <source>
        <dbReference type="ARBA" id="ARBA00042730"/>
    </source>
</evidence>
<evidence type="ECO:0000256" key="3">
    <source>
        <dbReference type="ARBA" id="ARBA00022514"/>
    </source>
</evidence>
<organism evidence="14 15">
    <name type="scientific">Passalora fulva</name>
    <name type="common">Tomato leaf mold</name>
    <name type="synonym">Cladosporium fulvum</name>
    <dbReference type="NCBI Taxonomy" id="5499"/>
    <lineage>
        <taxon>Eukaryota</taxon>
        <taxon>Fungi</taxon>
        <taxon>Dikarya</taxon>
        <taxon>Ascomycota</taxon>
        <taxon>Pezizomycotina</taxon>
        <taxon>Dothideomycetes</taxon>
        <taxon>Dothideomycetidae</taxon>
        <taxon>Mycosphaerellales</taxon>
        <taxon>Mycosphaerellaceae</taxon>
        <taxon>Fulvia</taxon>
    </lineage>
</organism>